<keyword evidence="2" id="KW-1185">Reference proteome</keyword>
<dbReference type="EMBL" id="APJW01000002">
    <property type="protein sequence ID" value="EQM62751.1"/>
    <property type="molecule type" value="Genomic_DNA"/>
</dbReference>
<evidence type="ECO:0000313" key="1">
    <source>
        <dbReference type="EMBL" id="EQM62751.1"/>
    </source>
</evidence>
<dbReference type="Proteomes" id="UP000016064">
    <property type="component" value="Unassembled WGS sequence"/>
</dbReference>
<evidence type="ECO:0000313" key="2">
    <source>
        <dbReference type="Proteomes" id="UP000016064"/>
    </source>
</evidence>
<sequence>MPHENSQEETLDALKASSGYIACKASKGVVLKYFPELVFYLEDIFSPQDHIESLLLKIREQDKN</sequence>
<dbReference type="InterPro" id="IPR023799">
    <property type="entry name" value="RbfA_dom_sf"/>
</dbReference>
<accession>A0ABP2XE72</accession>
<dbReference type="Gene3D" id="3.30.300.20">
    <property type="match status" value="1"/>
</dbReference>
<proteinExistence type="predicted"/>
<gene>
    <name evidence="1" type="ORF">H359_0526</name>
</gene>
<name>A0ABP2XE72_9CHLA</name>
<organism evidence="1 2">
    <name type="scientific">Chlamydia ibidis 10-1398/6</name>
    <dbReference type="NCBI Taxonomy" id="1046581"/>
    <lineage>
        <taxon>Bacteria</taxon>
        <taxon>Pseudomonadati</taxon>
        <taxon>Chlamydiota</taxon>
        <taxon>Chlamydiia</taxon>
        <taxon>Chlamydiales</taxon>
        <taxon>Chlamydiaceae</taxon>
        <taxon>Chlamydia/Chlamydophila group</taxon>
        <taxon>Chlamydia</taxon>
    </lineage>
</organism>
<protein>
    <submittedName>
        <fullName evidence="1">Ribosome-binding factor A family protein</fullName>
    </submittedName>
</protein>
<dbReference type="InterPro" id="IPR015946">
    <property type="entry name" value="KH_dom-like_a/b"/>
</dbReference>
<dbReference type="SUPFAM" id="SSF89919">
    <property type="entry name" value="Ribosome-binding factor A, RbfA"/>
    <property type="match status" value="1"/>
</dbReference>
<reference evidence="1 2" key="1">
    <citation type="submission" date="2013-07" db="EMBL/GenBank/DDBJ databases">
        <title>Isolation of a new Chlamydia species from the feral Sacred Ibis (Threskiornis aethiopicus): Chlamydia ibidis.</title>
        <authorList>
            <person name="Vorimore F."/>
            <person name="Hsia R.-C."/>
            <person name="Huot-Creasy H."/>
            <person name="Bastian S."/>
            <person name="Deruyter L."/>
            <person name="Passet A."/>
            <person name="Sachse K."/>
            <person name="Bavoil P."/>
            <person name="Myers G."/>
            <person name="Laroucau K."/>
        </authorList>
    </citation>
    <scope>NUCLEOTIDE SEQUENCE [LARGE SCALE GENOMIC DNA]</scope>
    <source>
        <strain evidence="1 2">10-1398/6</strain>
    </source>
</reference>
<comment type="caution">
    <text evidence="1">The sequence shown here is derived from an EMBL/GenBank/DDBJ whole genome shotgun (WGS) entry which is preliminary data.</text>
</comment>